<evidence type="ECO:0000313" key="2">
    <source>
        <dbReference type="EMBL" id="CAD7235328.1"/>
    </source>
</evidence>
<name>A0A7R8WP78_9CRUS</name>
<dbReference type="EMBL" id="OB672216">
    <property type="protein sequence ID" value="CAD7235328.1"/>
    <property type="molecule type" value="Genomic_DNA"/>
</dbReference>
<organism evidence="2">
    <name type="scientific">Cyprideis torosa</name>
    <dbReference type="NCBI Taxonomy" id="163714"/>
    <lineage>
        <taxon>Eukaryota</taxon>
        <taxon>Metazoa</taxon>
        <taxon>Ecdysozoa</taxon>
        <taxon>Arthropoda</taxon>
        <taxon>Crustacea</taxon>
        <taxon>Oligostraca</taxon>
        <taxon>Ostracoda</taxon>
        <taxon>Podocopa</taxon>
        <taxon>Podocopida</taxon>
        <taxon>Cytherocopina</taxon>
        <taxon>Cytheroidea</taxon>
        <taxon>Cytherideidae</taxon>
        <taxon>Cyprideis</taxon>
    </lineage>
</organism>
<evidence type="ECO:0000256" key="1">
    <source>
        <dbReference type="SAM" id="MobiDB-lite"/>
    </source>
</evidence>
<feature type="region of interest" description="Disordered" evidence="1">
    <location>
        <begin position="49"/>
        <end position="129"/>
    </location>
</feature>
<protein>
    <submittedName>
        <fullName evidence="2">Uncharacterized protein</fullName>
    </submittedName>
</protein>
<reference evidence="2" key="1">
    <citation type="submission" date="2020-11" db="EMBL/GenBank/DDBJ databases">
        <authorList>
            <person name="Tran Van P."/>
        </authorList>
    </citation>
    <scope>NUCLEOTIDE SEQUENCE</scope>
</reference>
<gene>
    <name evidence="2" type="ORF">CTOB1V02_LOCUS13143</name>
</gene>
<sequence>MPPPEGEAVTSHGRDPQMPILEMQEQYIDSLDGASDLTQSFPALQRLTERIDSPDFRPEPALPNPEFSVPPPALPPPKGLVNRISTVEPSLLQDFHQVPPPPPPPQDVRPPPPPPEQTPPPPSLPPVEE</sequence>
<feature type="compositionally biased region" description="Basic and acidic residues" evidence="1">
    <location>
        <begin position="49"/>
        <end position="58"/>
    </location>
</feature>
<dbReference type="AlphaFoldDB" id="A0A7R8WP78"/>
<proteinExistence type="predicted"/>
<feature type="non-terminal residue" evidence="2">
    <location>
        <position position="129"/>
    </location>
</feature>
<feature type="compositionally biased region" description="Pro residues" evidence="1">
    <location>
        <begin position="98"/>
        <end position="129"/>
    </location>
</feature>
<feature type="compositionally biased region" description="Pro residues" evidence="1">
    <location>
        <begin position="60"/>
        <end position="78"/>
    </location>
</feature>
<accession>A0A7R8WP78</accession>